<feature type="compositionally biased region" description="Basic and acidic residues" evidence="1">
    <location>
        <begin position="61"/>
        <end position="73"/>
    </location>
</feature>
<feature type="compositionally biased region" description="Basic and acidic residues" evidence="1">
    <location>
        <begin position="157"/>
        <end position="168"/>
    </location>
</feature>
<evidence type="ECO:0000259" key="2">
    <source>
        <dbReference type="Pfam" id="PF18970"/>
    </source>
</evidence>
<feature type="region of interest" description="Disordered" evidence="1">
    <location>
        <begin position="142"/>
        <end position="210"/>
    </location>
</feature>
<keyword evidence="4" id="KW-1185">Reference proteome</keyword>
<feature type="region of interest" description="Disordered" evidence="1">
    <location>
        <begin position="1"/>
        <end position="73"/>
    </location>
</feature>
<evidence type="ECO:0000313" key="4">
    <source>
        <dbReference type="Proteomes" id="UP001156389"/>
    </source>
</evidence>
<gene>
    <name evidence="3" type="ORF">LHJ74_25510</name>
</gene>
<name>A0ABT2K0R7_9ACTN</name>
<comment type="caution">
    <text evidence="3">The sequence shown here is derived from an EMBL/GenBank/DDBJ whole genome shotgun (WGS) entry which is preliminary data.</text>
</comment>
<dbReference type="EMBL" id="JAJAGO010000013">
    <property type="protein sequence ID" value="MCT2593224.1"/>
    <property type="molecule type" value="Genomic_DNA"/>
</dbReference>
<feature type="compositionally biased region" description="Acidic residues" evidence="1">
    <location>
        <begin position="10"/>
        <end position="19"/>
    </location>
</feature>
<dbReference type="Pfam" id="PF18970">
    <property type="entry name" value="DUF5709"/>
    <property type="match status" value="1"/>
</dbReference>
<sequence length="210" mass="22363">MANGRGDDVYQPDEAEVQDDAGVLEPEDTLVDRGVSSSLDEGYSPPEKPLAVENYGTTAAEQHEGEPLEDRLSRETLDVGETAYRSGVPGGAEGEDEWATEDLIDAGAVDENVVDDEMIDETTDIDGMTARDEPTDEEILDADMKGQRAGRLVAPDEGAHADEEKDAVAEDVGIAGSAASAEEAGMHIVSEPPEPPEPPEPYTPDDRDQP</sequence>
<feature type="domain" description="DUF5709" evidence="2">
    <location>
        <begin position="146"/>
        <end position="191"/>
    </location>
</feature>
<proteinExistence type="predicted"/>
<organism evidence="3 4">
    <name type="scientific">Streptomyces gossypii</name>
    <dbReference type="NCBI Taxonomy" id="2883101"/>
    <lineage>
        <taxon>Bacteria</taxon>
        <taxon>Bacillati</taxon>
        <taxon>Actinomycetota</taxon>
        <taxon>Actinomycetes</taxon>
        <taxon>Kitasatosporales</taxon>
        <taxon>Streptomycetaceae</taxon>
        <taxon>Streptomyces</taxon>
    </lineage>
</organism>
<reference evidence="3 4" key="1">
    <citation type="submission" date="2021-10" db="EMBL/GenBank/DDBJ databases">
        <title>Streptomyces gossypii sp. nov., isolated from soil collected from cotton field.</title>
        <authorList>
            <person name="Ge X."/>
            <person name="Chen X."/>
            <person name="Liu W."/>
        </authorList>
    </citation>
    <scope>NUCLEOTIDE SEQUENCE [LARGE SCALE GENOMIC DNA]</scope>
    <source>
        <strain evidence="3 4">N2-109</strain>
    </source>
</reference>
<dbReference type="RefSeq" id="WP_260220590.1">
    <property type="nucleotide sequence ID" value="NZ_JAJAGO010000013.1"/>
</dbReference>
<feature type="compositionally biased region" description="Pro residues" evidence="1">
    <location>
        <begin position="192"/>
        <end position="202"/>
    </location>
</feature>
<evidence type="ECO:0000256" key="1">
    <source>
        <dbReference type="SAM" id="MobiDB-lite"/>
    </source>
</evidence>
<dbReference type="Proteomes" id="UP001156389">
    <property type="component" value="Unassembled WGS sequence"/>
</dbReference>
<evidence type="ECO:0000313" key="3">
    <source>
        <dbReference type="EMBL" id="MCT2593224.1"/>
    </source>
</evidence>
<dbReference type="InterPro" id="IPR043763">
    <property type="entry name" value="DUF5709"/>
</dbReference>
<accession>A0ABT2K0R7</accession>
<protein>
    <submittedName>
        <fullName evidence="3">DUF5709 domain-containing protein</fullName>
    </submittedName>
</protein>